<dbReference type="EMBL" id="JACBFH010000001">
    <property type="protein sequence ID" value="NYY87284.1"/>
    <property type="molecule type" value="Genomic_DNA"/>
</dbReference>
<evidence type="ECO:0000313" key="4">
    <source>
        <dbReference type="Proteomes" id="UP000564836"/>
    </source>
</evidence>
<keyword evidence="2" id="KW-0808">Transferase</keyword>
<reference evidence="2" key="2">
    <citation type="submission" date="2020-06" db="EMBL/GenBank/DDBJ databases">
        <title>Whole Genome Sequence of Bradyrhizobium sp. Strain 323S2.</title>
        <authorList>
            <person name="Bromfield E.S.P."/>
        </authorList>
    </citation>
    <scope>NUCLEOTIDE SEQUENCE [LARGE SCALE GENOMIC DNA]</scope>
    <source>
        <strain evidence="2">323S2</strain>
    </source>
</reference>
<sequence>MHVDALLLRFKEIADALASPFYILRGRPPWSLGYYTTKKAAIKDAIDNMVVRPGRPLPDSFGVAIDERVVEYPWLFDRLRDSNGSLGRVLDAGSTLNHDFILDRDPLRNCDLTIMTLAPEKRCYWYRGYSYVFGDFRQTRFKDASFDTIMSISTLEHVGLDNTLLYTDDQQKSEKNKHGFVDAMREFKRILAPGGRCLITVPYGKYENFKWFQIFDKEMIQLLIEAFSPSSFDLEFFEYTKSGWQRASEGQVVNATAFDPHSGRGRLDDRAGCARAVACIQLIG</sequence>
<dbReference type="GO" id="GO:0032259">
    <property type="term" value="P:methylation"/>
    <property type="evidence" value="ECO:0007669"/>
    <property type="project" value="UniProtKB-KW"/>
</dbReference>
<evidence type="ECO:0000313" key="2">
    <source>
        <dbReference type="EMBL" id="NYY87284.1"/>
    </source>
</evidence>
<dbReference type="SUPFAM" id="SSF53335">
    <property type="entry name" value="S-adenosyl-L-methionine-dependent methyltransferases"/>
    <property type="match status" value="1"/>
</dbReference>
<keyword evidence="2" id="KW-0489">Methyltransferase</keyword>
<dbReference type="InterPro" id="IPR013216">
    <property type="entry name" value="Methyltransf_11"/>
</dbReference>
<reference evidence="3 4" key="3">
    <citation type="journal article" date="2022" name="Int. J. Syst. Evol. Microbiol.">
        <title>Strains of Bradyrhizobium barranii sp. nov. associated with legumes native to Canada are symbionts of soybeans and belong to different subspecies (subsp. barranii subsp. nov. and subsp. apii subsp. nov.) and symbiovars (sv. glycinearum and sv. septentrionale).</title>
        <authorList>
            <person name="Bromfield E.S.P."/>
            <person name="Cloutier S."/>
            <person name="Wasai-Hara S."/>
            <person name="Minamisawa K."/>
        </authorList>
    </citation>
    <scope>NUCLEOTIDE SEQUENCE [LARGE SCALE GENOMIC DNA]</scope>
    <source>
        <strain evidence="3 4">323S2</strain>
    </source>
</reference>
<protein>
    <submittedName>
        <fullName evidence="3">Class I SAM-dependent methyltransferase</fullName>
    </submittedName>
    <submittedName>
        <fullName evidence="2">Methyltransferase domain-containing protein</fullName>
    </submittedName>
</protein>
<dbReference type="Pfam" id="PF08241">
    <property type="entry name" value="Methyltransf_11"/>
    <property type="match status" value="1"/>
</dbReference>
<dbReference type="InterPro" id="IPR029063">
    <property type="entry name" value="SAM-dependent_MTases_sf"/>
</dbReference>
<reference evidence="3 4" key="1">
    <citation type="journal article" date="2017" name="Syst. Appl. Microbiol.">
        <title>Soybeans inoculated with root zone soils of Canadian native legumes harbour diverse and novel Bradyrhizobium spp. that possess agricultural potential.</title>
        <authorList>
            <person name="Bromfield E.S.P."/>
            <person name="Cloutier S."/>
            <person name="Tambong J.T."/>
            <person name="Tran Thi T.V."/>
        </authorList>
    </citation>
    <scope>NUCLEOTIDE SEQUENCE [LARGE SCALE GENOMIC DNA]</scope>
    <source>
        <strain evidence="3 4">323S2</strain>
    </source>
</reference>
<dbReference type="AlphaFoldDB" id="A0A7Z0Q5K1"/>
<dbReference type="Gene3D" id="3.40.50.150">
    <property type="entry name" value="Vaccinia Virus protein VP39"/>
    <property type="match status" value="1"/>
</dbReference>
<accession>A0A7Z0Q5K1</accession>
<proteinExistence type="predicted"/>
<dbReference type="Proteomes" id="UP000564836">
    <property type="component" value="Chromosome"/>
</dbReference>
<dbReference type="GO" id="GO:0008757">
    <property type="term" value="F:S-adenosylmethionine-dependent methyltransferase activity"/>
    <property type="evidence" value="ECO:0007669"/>
    <property type="project" value="InterPro"/>
</dbReference>
<evidence type="ECO:0000313" key="3">
    <source>
        <dbReference type="EMBL" id="UGX96566.1"/>
    </source>
</evidence>
<name>A0A7Z0Q5K1_9BRAD</name>
<dbReference type="EMBL" id="CP088280">
    <property type="protein sequence ID" value="UGX96566.1"/>
    <property type="molecule type" value="Genomic_DNA"/>
</dbReference>
<organism evidence="2">
    <name type="scientific">Bradyrhizobium barranii subsp. barranii</name>
    <dbReference type="NCBI Taxonomy" id="2823807"/>
    <lineage>
        <taxon>Bacteria</taxon>
        <taxon>Pseudomonadati</taxon>
        <taxon>Pseudomonadota</taxon>
        <taxon>Alphaproteobacteria</taxon>
        <taxon>Hyphomicrobiales</taxon>
        <taxon>Nitrobacteraceae</taxon>
        <taxon>Bradyrhizobium</taxon>
        <taxon>Bradyrhizobium barranii</taxon>
    </lineage>
</organism>
<feature type="domain" description="Methyltransferase type 11" evidence="1">
    <location>
        <begin position="129"/>
        <end position="199"/>
    </location>
</feature>
<dbReference type="RefSeq" id="WP_166342789.1">
    <property type="nucleotide sequence ID" value="NZ_CP088280.1"/>
</dbReference>
<evidence type="ECO:0000259" key="1">
    <source>
        <dbReference type="Pfam" id="PF08241"/>
    </source>
</evidence>
<gene>
    <name evidence="3" type="ORF">G6321_00016045</name>
    <name evidence="2" type="ORF">G6321_02225</name>
</gene>